<feature type="transmembrane region" description="Helical" evidence="11">
    <location>
        <begin position="218"/>
        <end position="240"/>
    </location>
</feature>
<comment type="subcellular location">
    <subcellularLocation>
        <location evidence="1">Cell membrane</location>
        <topology evidence="1">Multi-pass membrane protein</topology>
    </subcellularLocation>
</comment>
<dbReference type="Gene3D" id="1.20.1070.10">
    <property type="entry name" value="Rhodopsin 7-helix transmembrane proteins"/>
    <property type="match status" value="2"/>
</dbReference>
<dbReference type="PRINTS" id="PR00237">
    <property type="entry name" value="GPCRRHODOPSN"/>
</dbReference>
<evidence type="ECO:0000256" key="1">
    <source>
        <dbReference type="ARBA" id="ARBA00004651"/>
    </source>
</evidence>
<keyword evidence="4 11" id="KW-1133">Transmembrane helix</keyword>
<comment type="caution">
    <text evidence="13">The sequence shown here is derived from an EMBL/GenBank/DDBJ whole genome shotgun (WGS) entry which is preliminary data.</text>
</comment>
<feature type="transmembrane region" description="Helical" evidence="11">
    <location>
        <begin position="139"/>
        <end position="158"/>
    </location>
</feature>
<evidence type="ECO:0000256" key="2">
    <source>
        <dbReference type="ARBA" id="ARBA00022475"/>
    </source>
</evidence>
<evidence type="ECO:0000313" key="13">
    <source>
        <dbReference type="EMBL" id="KAK3770024.1"/>
    </source>
</evidence>
<feature type="transmembrane region" description="Helical" evidence="11">
    <location>
        <begin position="612"/>
        <end position="635"/>
    </location>
</feature>
<keyword evidence="5" id="KW-0297">G-protein coupled receptor</keyword>
<sequence>MNASSSGVQHHTTVINNSNNNTILNASASDWPPYIGVSTLVEGLGNITTAVPALATTGGLRAASTAVDGRCRWVNGSSQLTSPWLMVSPVCSTRYNSVGVFAAVSFIMGAITLWTILGNVLVLLALCRYTSLRTMSNCLIGNLAVSDLLLALTVLPVSATNDLLGFWVFGEVMCTFWLCMDVLYCTASIWGLCTVAFDRYMATVYPVWYHDRRSVHKALACVVFVWIFSAVISLAPFIGWRHTLSNFFTFNTNMQRHECVLFTSSSYVIYSAMGSFVIPACLMTFMYIRIFVVLHGKSKIMIKRKLGSRGFTALAGVSHINNNHGDRPSRLSNGCVIPELSVSPDEPVVNGVERDVTTTTLVSVTMGSVCNLDDHKEGKNLLEPPSTHPDPSRLQLPSCTSPDPSISPPSLSPPQDKQFTRGDGQLIDTKYSSSPSQSRRSNSLTLPDASSLELKTHSAHADIERRHSHNVAFTVSEIHGDQETSTASSHAGLKSYVQRSQSANVLNLGGFLDGSRRSSHHQDHRQGGAMSFLSIPLPFPRRSSGCPESSSGRRLDRNSRLTVSMKRRFEQREQRATKRMLLIMASFCVCWMPFLVMYVMRGVCETCHMDQHLVAAIIWLGYVNSSLNPVLYTLFNDDFKAAFKKMVGLGASPRSAGSKRSRGRGRGRVVEVLDHRAGSGEMPLSCKDCNPPGDANVTEHLKAGHTAGNYTSRNAFTYTSGFLFSSFS</sequence>
<dbReference type="GO" id="GO:0001591">
    <property type="term" value="F:dopamine neurotransmitter receptor activity, coupled via Gi/Go"/>
    <property type="evidence" value="ECO:0007669"/>
    <property type="project" value="TreeGrafter"/>
</dbReference>
<dbReference type="InterPro" id="IPR000276">
    <property type="entry name" value="GPCR_Rhodpsn"/>
</dbReference>
<dbReference type="InterPro" id="IPR017452">
    <property type="entry name" value="GPCR_Rhodpsn_7TM"/>
</dbReference>
<dbReference type="EMBL" id="JAWDGP010003869">
    <property type="protein sequence ID" value="KAK3770024.1"/>
    <property type="molecule type" value="Genomic_DNA"/>
</dbReference>
<protein>
    <recommendedName>
        <fullName evidence="12">G-protein coupled receptors family 1 profile domain-containing protein</fullName>
    </recommendedName>
</protein>
<evidence type="ECO:0000259" key="12">
    <source>
        <dbReference type="PROSITE" id="PS50262"/>
    </source>
</evidence>
<evidence type="ECO:0000256" key="8">
    <source>
        <dbReference type="ARBA" id="ARBA00023170"/>
    </source>
</evidence>
<keyword evidence="2" id="KW-1003">Cell membrane</keyword>
<feature type="transmembrane region" description="Helical" evidence="11">
    <location>
        <begin position="267"/>
        <end position="294"/>
    </location>
</feature>
<dbReference type="GO" id="GO:0004930">
    <property type="term" value="F:G protein-coupled receptor activity"/>
    <property type="evidence" value="ECO:0007669"/>
    <property type="project" value="UniProtKB-KW"/>
</dbReference>
<proteinExistence type="predicted"/>
<feature type="region of interest" description="Disordered" evidence="10">
    <location>
        <begin position="375"/>
        <end position="451"/>
    </location>
</feature>
<dbReference type="GO" id="GO:0045202">
    <property type="term" value="C:synapse"/>
    <property type="evidence" value="ECO:0007669"/>
    <property type="project" value="GOC"/>
</dbReference>
<keyword evidence="3 11" id="KW-0812">Transmembrane</keyword>
<evidence type="ECO:0000256" key="4">
    <source>
        <dbReference type="ARBA" id="ARBA00022989"/>
    </source>
</evidence>
<feature type="transmembrane region" description="Helical" evidence="11">
    <location>
        <begin position="164"/>
        <end position="197"/>
    </location>
</feature>
<organism evidence="13 14">
    <name type="scientific">Elysia crispata</name>
    <name type="common">lettuce slug</name>
    <dbReference type="NCBI Taxonomy" id="231223"/>
    <lineage>
        <taxon>Eukaryota</taxon>
        <taxon>Metazoa</taxon>
        <taxon>Spiralia</taxon>
        <taxon>Lophotrochozoa</taxon>
        <taxon>Mollusca</taxon>
        <taxon>Gastropoda</taxon>
        <taxon>Heterobranchia</taxon>
        <taxon>Euthyneura</taxon>
        <taxon>Panpulmonata</taxon>
        <taxon>Sacoglossa</taxon>
        <taxon>Placobranchoidea</taxon>
        <taxon>Plakobranchidae</taxon>
        <taxon>Elysia</taxon>
    </lineage>
</organism>
<accession>A0AAE1DGP2</accession>
<name>A0AAE1DGP2_9GAST</name>
<dbReference type="CDD" id="cd14967">
    <property type="entry name" value="7tmA_amine_R-like"/>
    <property type="match status" value="1"/>
</dbReference>
<feature type="compositionally biased region" description="Low complexity" evidence="10">
    <location>
        <begin position="432"/>
        <end position="443"/>
    </location>
</feature>
<feature type="transmembrane region" description="Helical" evidence="11">
    <location>
        <begin position="98"/>
        <end position="127"/>
    </location>
</feature>
<keyword evidence="14" id="KW-1185">Reference proteome</keyword>
<keyword evidence="7" id="KW-1015">Disulfide bond</keyword>
<evidence type="ECO:0000256" key="3">
    <source>
        <dbReference type="ARBA" id="ARBA00022692"/>
    </source>
</evidence>
<feature type="domain" description="G-protein coupled receptors family 1 profile" evidence="12">
    <location>
        <begin position="118"/>
        <end position="632"/>
    </location>
</feature>
<dbReference type="SMART" id="SM01381">
    <property type="entry name" value="7TM_GPCR_Srsx"/>
    <property type="match status" value="1"/>
</dbReference>
<keyword evidence="8" id="KW-0675">Receptor</keyword>
<feature type="transmembrane region" description="Helical" evidence="11">
    <location>
        <begin position="581"/>
        <end position="600"/>
    </location>
</feature>
<dbReference type="Pfam" id="PF00001">
    <property type="entry name" value="7tm_1"/>
    <property type="match status" value="1"/>
</dbReference>
<dbReference type="PANTHER" id="PTHR24248:SF125">
    <property type="entry name" value="DOPAMINE D2-LIKE RECEPTOR"/>
    <property type="match status" value="1"/>
</dbReference>
<gene>
    <name evidence="13" type="ORF">RRG08_043186</name>
</gene>
<keyword evidence="9" id="KW-0807">Transducer</keyword>
<dbReference type="SUPFAM" id="SSF81321">
    <property type="entry name" value="Family A G protein-coupled receptor-like"/>
    <property type="match status" value="1"/>
</dbReference>
<dbReference type="GO" id="GO:0005886">
    <property type="term" value="C:plasma membrane"/>
    <property type="evidence" value="ECO:0007669"/>
    <property type="project" value="UniProtKB-SubCell"/>
</dbReference>
<evidence type="ECO:0000256" key="10">
    <source>
        <dbReference type="SAM" id="MobiDB-lite"/>
    </source>
</evidence>
<dbReference type="PROSITE" id="PS50262">
    <property type="entry name" value="G_PROTEIN_RECEP_F1_2"/>
    <property type="match status" value="1"/>
</dbReference>
<evidence type="ECO:0000313" key="14">
    <source>
        <dbReference type="Proteomes" id="UP001283361"/>
    </source>
</evidence>
<evidence type="ECO:0000256" key="11">
    <source>
        <dbReference type="SAM" id="Phobius"/>
    </source>
</evidence>
<dbReference type="Proteomes" id="UP001283361">
    <property type="component" value="Unassembled WGS sequence"/>
</dbReference>
<dbReference type="PANTHER" id="PTHR24248">
    <property type="entry name" value="ADRENERGIC RECEPTOR-RELATED G-PROTEIN COUPLED RECEPTOR"/>
    <property type="match status" value="1"/>
</dbReference>
<reference evidence="13" key="1">
    <citation type="journal article" date="2023" name="G3 (Bethesda)">
        <title>A reference genome for the long-term kleptoplast-retaining sea slug Elysia crispata morphotype clarki.</title>
        <authorList>
            <person name="Eastman K.E."/>
            <person name="Pendleton A.L."/>
            <person name="Shaikh M.A."/>
            <person name="Suttiyut T."/>
            <person name="Ogas R."/>
            <person name="Tomko P."/>
            <person name="Gavelis G."/>
            <person name="Widhalm J.R."/>
            <person name="Wisecaver J.H."/>
        </authorList>
    </citation>
    <scope>NUCLEOTIDE SEQUENCE</scope>
    <source>
        <strain evidence="13">ECLA1</strain>
    </source>
</reference>
<keyword evidence="6 11" id="KW-0472">Membrane</keyword>
<evidence type="ECO:0000256" key="5">
    <source>
        <dbReference type="ARBA" id="ARBA00023040"/>
    </source>
</evidence>
<evidence type="ECO:0000256" key="7">
    <source>
        <dbReference type="ARBA" id="ARBA00023157"/>
    </source>
</evidence>
<evidence type="ECO:0000256" key="9">
    <source>
        <dbReference type="ARBA" id="ARBA00023224"/>
    </source>
</evidence>
<dbReference type="AlphaFoldDB" id="A0AAE1DGP2"/>
<evidence type="ECO:0000256" key="6">
    <source>
        <dbReference type="ARBA" id="ARBA00023136"/>
    </source>
</evidence>